<comment type="caution">
    <text evidence="2">The sequence shown here is derived from an EMBL/GenBank/DDBJ whole genome shotgun (WGS) entry which is preliminary data.</text>
</comment>
<dbReference type="EMBL" id="JASNGB010000021">
    <property type="protein sequence ID" value="MDL2343405.1"/>
    <property type="molecule type" value="Genomic_DNA"/>
</dbReference>
<protein>
    <submittedName>
        <fullName evidence="2">Uncharacterized protein</fullName>
    </submittedName>
</protein>
<feature type="transmembrane region" description="Helical" evidence="1">
    <location>
        <begin position="159"/>
        <end position="179"/>
    </location>
</feature>
<accession>A0ABT7JEC6</accession>
<organism evidence="2 3">
    <name type="scientific">Deinococcus rhizophilus</name>
    <dbReference type="NCBI Taxonomy" id="3049544"/>
    <lineage>
        <taxon>Bacteria</taxon>
        <taxon>Thermotogati</taxon>
        <taxon>Deinococcota</taxon>
        <taxon>Deinococci</taxon>
        <taxon>Deinococcales</taxon>
        <taxon>Deinococcaceae</taxon>
        <taxon>Deinococcus</taxon>
    </lineage>
</organism>
<keyword evidence="1" id="KW-0812">Transmembrane</keyword>
<dbReference type="Proteomes" id="UP001302059">
    <property type="component" value="Unassembled WGS sequence"/>
</dbReference>
<feature type="transmembrane region" description="Helical" evidence="1">
    <location>
        <begin position="231"/>
        <end position="252"/>
    </location>
</feature>
<keyword evidence="1" id="KW-1133">Transmembrane helix</keyword>
<feature type="transmembrane region" description="Helical" evidence="1">
    <location>
        <begin position="12"/>
        <end position="36"/>
    </location>
</feature>
<feature type="transmembrane region" description="Helical" evidence="1">
    <location>
        <begin position="108"/>
        <end position="134"/>
    </location>
</feature>
<gene>
    <name evidence="2" type="ORF">QOL99_04475</name>
</gene>
<sequence length="287" mass="29508">MKQPASSGQPPAFGGLGLVLLMLGLAGLGVVLGLLRAVSLEGPQWWSLASWTPFLLAPVGVLAALALWLGRRHPAAAAGGGVGAALASVWASVTLLHPEVNRDANIGLAMYVVLGWLFPLGPAFLVGAGLGLLLEGRRGTPSSPAALEDARPRPPLRPWLWPLLAPALVSLAVSVQPFVRVVAREGAGDWLGLLVAVLVTSAGQLAVVLSPALIALLILRNRAARDGNVRPRLAAFWGLCLGLAVTLGLFGFGTGLLEGVPLEVSILLCALPPVVGYGVGAVLSHKR</sequence>
<dbReference type="RefSeq" id="WP_285521785.1">
    <property type="nucleotide sequence ID" value="NZ_JASNGB010000021.1"/>
</dbReference>
<evidence type="ECO:0000256" key="1">
    <source>
        <dbReference type="SAM" id="Phobius"/>
    </source>
</evidence>
<feature type="transmembrane region" description="Helical" evidence="1">
    <location>
        <begin position="48"/>
        <end position="69"/>
    </location>
</feature>
<reference evidence="2 3" key="1">
    <citation type="submission" date="2023-05" db="EMBL/GenBank/DDBJ databases">
        <authorList>
            <person name="Gao F."/>
        </authorList>
    </citation>
    <scope>NUCLEOTIDE SEQUENCE [LARGE SCALE GENOMIC DNA]</scope>
    <source>
        <strain evidence="2 3">MIMF12</strain>
    </source>
</reference>
<evidence type="ECO:0000313" key="2">
    <source>
        <dbReference type="EMBL" id="MDL2343405.1"/>
    </source>
</evidence>
<keyword evidence="1" id="KW-0472">Membrane</keyword>
<name>A0ABT7JEC6_9DEIO</name>
<feature type="transmembrane region" description="Helical" evidence="1">
    <location>
        <begin position="76"/>
        <end position="96"/>
    </location>
</feature>
<proteinExistence type="predicted"/>
<feature type="transmembrane region" description="Helical" evidence="1">
    <location>
        <begin position="191"/>
        <end position="219"/>
    </location>
</feature>
<keyword evidence="3" id="KW-1185">Reference proteome</keyword>
<feature type="transmembrane region" description="Helical" evidence="1">
    <location>
        <begin position="264"/>
        <end position="283"/>
    </location>
</feature>
<evidence type="ECO:0000313" key="3">
    <source>
        <dbReference type="Proteomes" id="UP001302059"/>
    </source>
</evidence>